<accession>A0A7J7SKF4</accession>
<sequence>MPWTSGRARKPSPTPCGSTHAAASLNPSRSSPLIFSSRCPHSFSMLRAQLSLGGGLLLEPTLQAGRVLLQHHAGPHSVAGQPSDSQLCCGVPSPHWRCHHGFHALRRLGQWALTLTC</sequence>
<evidence type="ECO:0000313" key="2">
    <source>
        <dbReference type="EMBL" id="KAF6288858.1"/>
    </source>
</evidence>
<dbReference type="GO" id="GO:0008168">
    <property type="term" value="F:methyltransferase activity"/>
    <property type="evidence" value="ECO:0007669"/>
    <property type="project" value="UniProtKB-KW"/>
</dbReference>
<gene>
    <name evidence="2" type="ORF">mRhiFer1_013591</name>
</gene>
<dbReference type="EMBL" id="JACAGC010000022">
    <property type="protein sequence ID" value="KAF6288858.1"/>
    <property type="molecule type" value="Genomic_DNA"/>
</dbReference>
<keyword evidence="2" id="KW-0489">Methyltransferase</keyword>
<feature type="region of interest" description="Disordered" evidence="1">
    <location>
        <begin position="1"/>
        <end position="30"/>
    </location>
</feature>
<evidence type="ECO:0000313" key="3">
    <source>
        <dbReference type="Proteomes" id="UP000585614"/>
    </source>
</evidence>
<dbReference type="Proteomes" id="UP000585614">
    <property type="component" value="Unassembled WGS sequence"/>
</dbReference>
<evidence type="ECO:0000256" key="1">
    <source>
        <dbReference type="SAM" id="MobiDB-lite"/>
    </source>
</evidence>
<comment type="caution">
    <text evidence="2">The sequence shown here is derived from an EMBL/GenBank/DDBJ whole genome shotgun (WGS) entry which is preliminary data.</text>
</comment>
<dbReference type="GO" id="GO:0032259">
    <property type="term" value="P:methylation"/>
    <property type="evidence" value="ECO:0007669"/>
    <property type="project" value="UniProtKB-KW"/>
</dbReference>
<dbReference type="AlphaFoldDB" id="A0A7J7SKF4"/>
<protein>
    <submittedName>
        <fullName evidence="2">Protein arginine methyltransferase 7</fullName>
    </submittedName>
</protein>
<keyword evidence="2" id="KW-0808">Transferase</keyword>
<proteinExistence type="predicted"/>
<name>A0A7J7SKF4_RHIFE</name>
<reference evidence="2 3" key="1">
    <citation type="journal article" date="2020" name="Nature">
        <title>Six reference-quality genomes reveal evolution of bat adaptations.</title>
        <authorList>
            <person name="Jebb D."/>
            <person name="Huang Z."/>
            <person name="Pippel M."/>
            <person name="Hughes G.M."/>
            <person name="Lavrichenko K."/>
            <person name="Devanna P."/>
            <person name="Winkler S."/>
            <person name="Jermiin L.S."/>
            <person name="Skirmuntt E.C."/>
            <person name="Katzourakis A."/>
            <person name="Burkitt-Gray L."/>
            <person name="Ray D.A."/>
            <person name="Sullivan K.A.M."/>
            <person name="Roscito J.G."/>
            <person name="Kirilenko B.M."/>
            <person name="Davalos L.M."/>
            <person name="Corthals A.P."/>
            <person name="Power M.L."/>
            <person name="Jones G."/>
            <person name="Ransome R.D."/>
            <person name="Dechmann D.K.N."/>
            <person name="Locatelli A.G."/>
            <person name="Puechmaille S.J."/>
            <person name="Fedrigo O."/>
            <person name="Jarvis E.D."/>
            <person name="Hiller M."/>
            <person name="Vernes S.C."/>
            <person name="Myers E.W."/>
            <person name="Teeling E.C."/>
        </authorList>
    </citation>
    <scope>NUCLEOTIDE SEQUENCE [LARGE SCALE GENOMIC DNA]</scope>
    <source>
        <strain evidence="2">MRhiFer1</strain>
        <tissue evidence="2">Lung</tissue>
    </source>
</reference>
<organism evidence="2 3">
    <name type="scientific">Rhinolophus ferrumequinum</name>
    <name type="common">Greater horseshoe bat</name>
    <dbReference type="NCBI Taxonomy" id="59479"/>
    <lineage>
        <taxon>Eukaryota</taxon>
        <taxon>Metazoa</taxon>
        <taxon>Chordata</taxon>
        <taxon>Craniata</taxon>
        <taxon>Vertebrata</taxon>
        <taxon>Euteleostomi</taxon>
        <taxon>Mammalia</taxon>
        <taxon>Eutheria</taxon>
        <taxon>Laurasiatheria</taxon>
        <taxon>Chiroptera</taxon>
        <taxon>Yinpterochiroptera</taxon>
        <taxon>Rhinolophoidea</taxon>
        <taxon>Rhinolophidae</taxon>
        <taxon>Rhinolophinae</taxon>
        <taxon>Rhinolophus</taxon>
    </lineage>
</organism>